<evidence type="ECO:0000256" key="5">
    <source>
        <dbReference type="ARBA" id="ARBA00023163"/>
    </source>
</evidence>
<dbReference type="InterPro" id="IPR050176">
    <property type="entry name" value="LTTR"/>
</dbReference>
<protein>
    <submittedName>
        <fullName evidence="7">LysR family transcriptional regulator, chromosome initiation inhibitor</fullName>
    </submittedName>
</protein>
<evidence type="ECO:0000256" key="1">
    <source>
        <dbReference type="ARBA" id="ARBA00009437"/>
    </source>
</evidence>
<dbReference type="PANTHER" id="PTHR30579:SF2">
    <property type="entry name" value="HTH-TYPE TRANSCRIPTIONAL REGULATOR ARGP"/>
    <property type="match status" value="1"/>
</dbReference>
<comment type="similarity">
    <text evidence="1">Belongs to the LysR transcriptional regulatory family.</text>
</comment>
<dbReference type="InterPro" id="IPR000847">
    <property type="entry name" value="LysR_HTH_N"/>
</dbReference>
<keyword evidence="2" id="KW-0805">Transcription regulation</keyword>
<dbReference type="NCBIfam" id="NF002964">
    <property type="entry name" value="PRK03635.1"/>
    <property type="match status" value="1"/>
</dbReference>
<reference evidence="7 8" key="1">
    <citation type="submission" date="2022-06" db="EMBL/GenBank/DDBJ databases">
        <title>Genomic Encyclopedia of Archaeal and Bacterial Type Strains, Phase II (KMG-II): from individual species to whole genera.</title>
        <authorList>
            <person name="Goeker M."/>
        </authorList>
    </citation>
    <scope>NUCLEOTIDE SEQUENCE [LARGE SCALE GENOMIC DNA]</scope>
    <source>
        <strain evidence="7 8">DSM 44693</strain>
    </source>
</reference>
<sequence>MNPANVFHESLESLFMTINSDGLATLAAVVRGGTFEAAARSLHITPSAVSQRIKALETSVGRVLVQRTKPAVATADGEVLLRLAKQWDLLTTSAFAELTGEADGEHTDPRDRPRVHLPIASNADSLAIWLLPVIVAMQERFAVAVEVLRDDESHNTEFLRTGTVLGALTSDPHTVRGCTTRRLGATRYLAVANTEFAAHWFPDGLQSRDLARAPMVAFDRKDTIMAALIRRHTRAAIAPPTTYIPSSTEYHRAVELGAGWGTVPQAQIADALAAGTVTQLSEHHVDIELYWQHWTLNSPLIDELTALIVAAAADYLV</sequence>
<keyword evidence="5" id="KW-0804">Transcription</keyword>
<dbReference type="Pfam" id="PF00126">
    <property type="entry name" value="HTH_1"/>
    <property type="match status" value="1"/>
</dbReference>
<dbReference type="SUPFAM" id="SSF46785">
    <property type="entry name" value="Winged helix' DNA-binding domain"/>
    <property type="match status" value="1"/>
</dbReference>
<dbReference type="Gene3D" id="3.40.190.290">
    <property type="match status" value="1"/>
</dbReference>
<dbReference type="Pfam" id="PF03466">
    <property type="entry name" value="LysR_substrate"/>
    <property type="match status" value="1"/>
</dbReference>
<dbReference type="EMBL" id="JAMTCJ010000002">
    <property type="protein sequence ID" value="MCP2175825.1"/>
    <property type="molecule type" value="Genomic_DNA"/>
</dbReference>
<dbReference type="InterPro" id="IPR005119">
    <property type="entry name" value="LysR_subst-bd"/>
</dbReference>
<evidence type="ECO:0000259" key="6">
    <source>
        <dbReference type="PROSITE" id="PS50931"/>
    </source>
</evidence>
<evidence type="ECO:0000256" key="3">
    <source>
        <dbReference type="ARBA" id="ARBA00023125"/>
    </source>
</evidence>
<dbReference type="InterPro" id="IPR017685">
    <property type="entry name" value="ArgP"/>
</dbReference>
<dbReference type="PANTHER" id="PTHR30579">
    <property type="entry name" value="TRANSCRIPTIONAL REGULATOR"/>
    <property type="match status" value="1"/>
</dbReference>
<dbReference type="NCBIfam" id="TIGR03298">
    <property type="entry name" value="argP"/>
    <property type="match status" value="1"/>
</dbReference>
<accession>A0ABT1HC32</accession>
<keyword evidence="4" id="KW-0010">Activator</keyword>
<dbReference type="Proteomes" id="UP001206895">
    <property type="component" value="Unassembled WGS sequence"/>
</dbReference>
<dbReference type="InterPro" id="IPR036390">
    <property type="entry name" value="WH_DNA-bd_sf"/>
</dbReference>
<feature type="domain" description="HTH lysR-type" evidence="6">
    <location>
        <begin position="18"/>
        <end position="74"/>
    </location>
</feature>
<evidence type="ECO:0000256" key="2">
    <source>
        <dbReference type="ARBA" id="ARBA00023015"/>
    </source>
</evidence>
<dbReference type="SUPFAM" id="SSF53850">
    <property type="entry name" value="Periplasmic binding protein-like II"/>
    <property type="match status" value="1"/>
</dbReference>
<gene>
    <name evidence="7" type="ORF">LX13_001644</name>
</gene>
<dbReference type="Gene3D" id="1.10.10.10">
    <property type="entry name" value="Winged helix-like DNA-binding domain superfamily/Winged helix DNA-binding domain"/>
    <property type="match status" value="1"/>
</dbReference>
<keyword evidence="3" id="KW-0238">DNA-binding</keyword>
<evidence type="ECO:0000313" key="7">
    <source>
        <dbReference type="EMBL" id="MCP2175825.1"/>
    </source>
</evidence>
<proteinExistence type="inferred from homology"/>
<dbReference type="PROSITE" id="PS50931">
    <property type="entry name" value="HTH_LYSR"/>
    <property type="match status" value="1"/>
</dbReference>
<dbReference type="InterPro" id="IPR036388">
    <property type="entry name" value="WH-like_DNA-bd_sf"/>
</dbReference>
<evidence type="ECO:0000313" key="8">
    <source>
        <dbReference type="Proteomes" id="UP001206895"/>
    </source>
</evidence>
<evidence type="ECO:0000256" key="4">
    <source>
        <dbReference type="ARBA" id="ARBA00023159"/>
    </source>
</evidence>
<name>A0ABT1HC32_9NOCA</name>
<organism evidence="7 8">
    <name type="scientific">Williamsia maris</name>
    <dbReference type="NCBI Taxonomy" id="72806"/>
    <lineage>
        <taxon>Bacteria</taxon>
        <taxon>Bacillati</taxon>
        <taxon>Actinomycetota</taxon>
        <taxon>Actinomycetes</taxon>
        <taxon>Mycobacteriales</taxon>
        <taxon>Nocardiaceae</taxon>
        <taxon>Williamsia</taxon>
    </lineage>
</organism>
<keyword evidence="8" id="KW-1185">Reference proteome</keyword>
<comment type="caution">
    <text evidence="7">The sequence shown here is derived from an EMBL/GenBank/DDBJ whole genome shotgun (WGS) entry which is preliminary data.</text>
</comment>